<evidence type="ECO:0000256" key="1">
    <source>
        <dbReference type="ARBA" id="ARBA00006525"/>
    </source>
</evidence>
<comment type="caution">
    <text evidence="3">The sequence shown here is derived from an EMBL/GenBank/DDBJ whole genome shotgun (WGS) entry which is preliminary data.</text>
</comment>
<reference evidence="3" key="1">
    <citation type="journal article" date="2021" name="PeerJ">
        <title>Extensive microbial diversity within the chicken gut microbiome revealed by metagenomics and culture.</title>
        <authorList>
            <person name="Gilroy R."/>
            <person name="Ravi A."/>
            <person name="Getino M."/>
            <person name="Pursley I."/>
            <person name="Horton D.L."/>
            <person name="Alikhan N.F."/>
            <person name="Baker D."/>
            <person name="Gharbi K."/>
            <person name="Hall N."/>
            <person name="Watson M."/>
            <person name="Adriaenssens E.M."/>
            <person name="Foster-Nyarko E."/>
            <person name="Jarju S."/>
            <person name="Secka A."/>
            <person name="Antonio M."/>
            <person name="Oren A."/>
            <person name="Chaudhuri R.R."/>
            <person name="La Ragione R."/>
            <person name="Hildebrand F."/>
            <person name="Pallen M.J."/>
        </authorList>
    </citation>
    <scope>NUCLEOTIDE SEQUENCE</scope>
    <source>
        <strain evidence="3">ChiHjej13B12-9602</strain>
    </source>
</reference>
<dbReference type="Pfam" id="PF02481">
    <property type="entry name" value="DNA_processg_A"/>
    <property type="match status" value="1"/>
</dbReference>
<evidence type="ECO:0000259" key="2">
    <source>
        <dbReference type="Pfam" id="PF02481"/>
    </source>
</evidence>
<dbReference type="PANTHER" id="PTHR43022">
    <property type="entry name" value="PROTEIN SMF"/>
    <property type="match status" value="1"/>
</dbReference>
<dbReference type="Proteomes" id="UP000753256">
    <property type="component" value="Unassembled WGS sequence"/>
</dbReference>
<accession>A0A921LSH4</accession>
<evidence type="ECO:0000313" key="3">
    <source>
        <dbReference type="EMBL" id="HJG37053.1"/>
    </source>
</evidence>
<organism evidence="3 4">
    <name type="scientific">Enorma phocaeensis</name>
    <dbReference type="NCBI Taxonomy" id="1871019"/>
    <lineage>
        <taxon>Bacteria</taxon>
        <taxon>Bacillati</taxon>
        <taxon>Actinomycetota</taxon>
        <taxon>Coriobacteriia</taxon>
        <taxon>Coriobacteriales</taxon>
        <taxon>Coriobacteriaceae</taxon>
        <taxon>Enorma</taxon>
    </lineage>
</organism>
<gene>
    <name evidence="3" type="ORF">K8V70_04200</name>
</gene>
<name>A0A921LSH4_9ACTN</name>
<comment type="similarity">
    <text evidence="1">Belongs to the DprA/Smf family.</text>
</comment>
<evidence type="ECO:0000313" key="4">
    <source>
        <dbReference type="Proteomes" id="UP000753256"/>
    </source>
</evidence>
<dbReference type="RefSeq" id="WP_273189563.1">
    <property type="nucleotide sequence ID" value="NZ_DYUZ01000016.1"/>
</dbReference>
<protein>
    <submittedName>
        <fullName evidence="3">DNA-protecting protein DprA</fullName>
    </submittedName>
</protein>
<proteinExistence type="inferred from homology"/>
<feature type="domain" description="Smf/DprA SLOG" evidence="2">
    <location>
        <begin position="14"/>
        <end position="215"/>
    </location>
</feature>
<dbReference type="InterPro" id="IPR003488">
    <property type="entry name" value="DprA"/>
</dbReference>
<reference evidence="3" key="2">
    <citation type="submission" date="2021-09" db="EMBL/GenBank/DDBJ databases">
        <authorList>
            <person name="Gilroy R."/>
        </authorList>
    </citation>
    <scope>NUCLEOTIDE SEQUENCE</scope>
    <source>
        <strain evidence="3">ChiHjej13B12-9602</strain>
    </source>
</reference>
<dbReference type="AlphaFoldDB" id="A0A921LSH4"/>
<dbReference type="SUPFAM" id="SSF102405">
    <property type="entry name" value="MCP/YpsA-like"/>
    <property type="match status" value="1"/>
</dbReference>
<dbReference type="GO" id="GO:0009294">
    <property type="term" value="P:DNA-mediated transformation"/>
    <property type="evidence" value="ECO:0007669"/>
    <property type="project" value="InterPro"/>
</dbReference>
<dbReference type="Gene3D" id="3.40.50.450">
    <property type="match status" value="1"/>
</dbReference>
<dbReference type="EMBL" id="DYUZ01000016">
    <property type="protein sequence ID" value="HJG37053.1"/>
    <property type="molecule type" value="Genomic_DNA"/>
</dbReference>
<dbReference type="PANTHER" id="PTHR43022:SF1">
    <property type="entry name" value="PROTEIN SMF"/>
    <property type="match status" value="1"/>
</dbReference>
<sequence length="314" mass="32812">MSNPCPKDGIEIKRGDPMYPRSVAALHDAPPVLYVRGDPEILSEPSLSVVGTRLPTPYGLETTELASRLAVEAGLVVVSGGARGCDQAAGTAALDAGGSHVVVLGTGADVVYPVSSAGLIERVLDGGGAIVSIAPWGTQPQRFLFPKRNRVIAALSEALFIGEAGMPSGTFSTAEAAMELGREVLAVPGSIFSARSRGSNYLIGIGACCIADEQALEMAVSRIYGRLRSSHHVDAAPRMKDRRWQKVLDAAISAPLRSDEVASLLGLDIRSALEVLGDMTVAGVVEQALDGRYIATKASLHARTSFSHNGLVKT</sequence>
<dbReference type="InterPro" id="IPR057666">
    <property type="entry name" value="DrpA_SLOG"/>
</dbReference>